<reference evidence="3" key="1">
    <citation type="journal article" date="2019" name="Int. J. Syst. Evol. Microbiol.">
        <title>The Global Catalogue of Microorganisms (GCM) 10K type strain sequencing project: providing services to taxonomists for standard genome sequencing and annotation.</title>
        <authorList>
            <consortium name="The Broad Institute Genomics Platform"/>
            <consortium name="The Broad Institute Genome Sequencing Center for Infectious Disease"/>
            <person name="Wu L."/>
            <person name="Ma J."/>
        </authorList>
    </citation>
    <scope>NUCLEOTIDE SEQUENCE [LARGE SCALE GENOMIC DNA]</scope>
    <source>
        <strain evidence="3">WLHS5</strain>
    </source>
</reference>
<dbReference type="InterPro" id="IPR002575">
    <property type="entry name" value="Aminoglycoside_PTrfase"/>
</dbReference>
<proteinExistence type="predicted"/>
<sequence>MLRELAGRHGLRVRVVDVDETGWDFRVGHAVDERGARWVLRVPRRAEVIARAEVERRLLEHLRPKLRVQLPEWEVFTSELIAYRRLPGEPLGPEHPETLEYQWWVDAPAEYFARLGEVIAELHRLDPAELAALGAPVNRVGDLRGELAGELRCAERELDVPRQPAGRWWAWLEDDRYWTSEVRFAHADLHPGHTLVDPAGRLLGVLDWTDAAIDDPAVDFLAVHNAFGLAGLDRLLAAYRDAGGAPRPRLREHVALFSGFRFSVSLAIHGIDVGNPGFVDIGRRRICALF</sequence>
<dbReference type="RefSeq" id="WP_380670748.1">
    <property type="nucleotide sequence ID" value="NZ_JBHTCJ010000011.1"/>
</dbReference>
<dbReference type="EMBL" id="JBHTCJ010000011">
    <property type="protein sequence ID" value="MFC7343639.1"/>
    <property type="molecule type" value="Genomic_DNA"/>
</dbReference>
<dbReference type="SUPFAM" id="SSF56112">
    <property type="entry name" value="Protein kinase-like (PK-like)"/>
    <property type="match status" value="1"/>
</dbReference>
<dbReference type="Gene3D" id="3.90.1200.10">
    <property type="match status" value="1"/>
</dbReference>
<dbReference type="InterPro" id="IPR051678">
    <property type="entry name" value="AGP_Transferase"/>
</dbReference>
<evidence type="ECO:0000313" key="2">
    <source>
        <dbReference type="EMBL" id="MFC7343639.1"/>
    </source>
</evidence>
<dbReference type="PANTHER" id="PTHR21310:SF15">
    <property type="entry name" value="AMINOGLYCOSIDE PHOSPHOTRANSFERASE DOMAIN-CONTAINING PROTEIN"/>
    <property type="match status" value="1"/>
</dbReference>
<protein>
    <submittedName>
        <fullName evidence="2">Macrolide 2'-phosphotransferase</fullName>
    </submittedName>
</protein>
<name>A0ABW2LQW8_9PSEU</name>
<evidence type="ECO:0000259" key="1">
    <source>
        <dbReference type="Pfam" id="PF01636"/>
    </source>
</evidence>
<dbReference type="Proteomes" id="UP001596504">
    <property type="component" value="Unassembled WGS sequence"/>
</dbReference>
<accession>A0ABW2LQW8</accession>
<dbReference type="InterPro" id="IPR011009">
    <property type="entry name" value="Kinase-like_dom_sf"/>
</dbReference>
<comment type="caution">
    <text evidence="2">The sequence shown here is derived from an EMBL/GenBank/DDBJ whole genome shotgun (WGS) entry which is preliminary data.</text>
</comment>
<dbReference type="CDD" id="cd05152">
    <property type="entry name" value="MPH2"/>
    <property type="match status" value="1"/>
</dbReference>
<gene>
    <name evidence="2" type="ORF">ACFQRI_19725</name>
</gene>
<dbReference type="PANTHER" id="PTHR21310">
    <property type="entry name" value="AMINOGLYCOSIDE PHOSPHOTRANSFERASE-RELATED-RELATED"/>
    <property type="match status" value="1"/>
</dbReference>
<evidence type="ECO:0000313" key="3">
    <source>
        <dbReference type="Proteomes" id="UP001596504"/>
    </source>
</evidence>
<organism evidence="2 3">
    <name type="scientific">Saccharopolyspora griseoalba</name>
    <dbReference type="NCBI Taxonomy" id="1431848"/>
    <lineage>
        <taxon>Bacteria</taxon>
        <taxon>Bacillati</taxon>
        <taxon>Actinomycetota</taxon>
        <taxon>Actinomycetes</taxon>
        <taxon>Pseudonocardiales</taxon>
        <taxon>Pseudonocardiaceae</taxon>
        <taxon>Saccharopolyspora</taxon>
    </lineage>
</organism>
<keyword evidence="3" id="KW-1185">Reference proteome</keyword>
<feature type="domain" description="Aminoglycoside phosphotransferase" evidence="1">
    <location>
        <begin position="21"/>
        <end position="252"/>
    </location>
</feature>
<dbReference type="Pfam" id="PF01636">
    <property type="entry name" value="APH"/>
    <property type="match status" value="1"/>
</dbReference>
<dbReference type="Gene3D" id="3.30.200.20">
    <property type="entry name" value="Phosphorylase Kinase, domain 1"/>
    <property type="match status" value="1"/>
</dbReference>